<keyword evidence="7" id="KW-0175">Coiled coil</keyword>
<evidence type="ECO:0000256" key="7">
    <source>
        <dbReference type="SAM" id="Coils"/>
    </source>
</evidence>
<feature type="coiled-coil region" evidence="7">
    <location>
        <begin position="232"/>
        <end position="272"/>
    </location>
</feature>
<dbReference type="Proteomes" id="UP001283361">
    <property type="component" value="Unassembled WGS sequence"/>
</dbReference>
<accession>A0AAE1DDT3</accession>
<comment type="caution">
    <text evidence="10">The sequence shown here is derived from an EMBL/GenBank/DDBJ whole genome shotgun (WGS) entry which is preliminary data.</text>
</comment>
<keyword evidence="5 6" id="KW-0539">Nucleus</keyword>
<name>A0AAE1DDT3_9GAST</name>
<keyword evidence="3 6" id="KW-0805">Transcription regulation</keyword>
<keyword evidence="4 6" id="KW-0804">Transcription</keyword>
<feature type="domain" description="Enhancer of polycomb-like N-terminal" evidence="9">
    <location>
        <begin position="7"/>
        <end position="147"/>
    </location>
</feature>
<keyword evidence="11" id="KW-1185">Reference proteome</keyword>
<feature type="region of interest" description="Disordered" evidence="8">
    <location>
        <begin position="314"/>
        <end position="369"/>
    </location>
</feature>
<reference evidence="10" key="1">
    <citation type="journal article" date="2023" name="G3 (Bethesda)">
        <title>A reference genome for the long-term kleptoplast-retaining sea slug Elysia crispata morphotype clarki.</title>
        <authorList>
            <person name="Eastman K.E."/>
            <person name="Pendleton A.L."/>
            <person name="Shaikh M.A."/>
            <person name="Suttiyut T."/>
            <person name="Ogas R."/>
            <person name="Tomko P."/>
            <person name="Gavelis G."/>
            <person name="Widhalm J.R."/>
            <person name="Wisecaver J.H."/>
        </authorList>
    </citation>
    <scope>NUCLEOTIDE SEQUENCE</scope>
    <source>
        <strain evidence="10">ECLA1</strain>
    </source>
</reference>
<dbReference type="EMBL" id="JAWDGP010004246">
    <property type="protein sequence ID" value="KAK3766215.1"/>
    <property type="molecule type" value="Genomic_DNA"/>
</dbReference>
<comment type="similarity">
    <text evidence="2 6">Belongs to the enhancer of polycomb family.</text>
</comment>
<dbReference type="InterPro" id="IPR024943">
    <property type="entry name" value="Enhancer_polycomb"/>
</dbReference>
<evidence type="ECO:0000256" key="8">
    <source>
        <dbReference type="SAM" id="MobiDB-lite"/>
    </source>
</evidence>
<evidence type="ECO:0000256" key="6">
    <source>
        <dbReference type="RuleBase" id="RU361124"/>
    </source>
</evidence>
<dbReference type="GO" id="GO:0006357">
    <property type="term" value="P:regulation of transcription by RNA polymerase II"/>
    <property type="evidence" value="ECO:0007669"/>
    <property type="project" value="InterPro"/>
</dbReference>
<organism evidence="10 11">
    <name type="scientific">Elysia crispata</name>
    <name type="common">lettuce slug</name>
    <dbReference type="NCBI Taxonomy" id="231223"/>
    <lineage>
        <taxon>Eukaryota</taxon>
        <taxon>Metazoa</taxon>
        <taxon>Spiralia</taxon>
        <taxon>Lophotrochozoa</taxon>
        <taxon>Mollusca</taxon>
        <taxon>Gastropoda</taxon>
        <taxon>Heterobranchia</taxon>
        <taxon>Euthyneura</taxon>
        <taxon>Panpulmonata</taxon>
        <taxon>Sacoglossa</taxon>
        <taxon>Placobranchoidea</taxon>
        <taxon>Plakobranchidae</taxon>
        <taxon>Elysia</taxon>
    </lineage>
</organism>
<dbReference type="InterPro" id="IPR019542">
    <property type="entry name" value="Enhancer_polycomb-like_N"/>
</dbReference>
<protein>
    <recommendedName>
        <fullName evidence="6">Enhancer of polycomb-like protein</fullName>
    </recommendedName>
</protein>
<evidence type="ECO:0000313" key="11">
    <source>
        <dbReference type="Proteomes" id="UP001283361"/>
    </source>
</evidence>
<dbReference type="AlphaFoldDB" id="A0AAE1DDT3"/>
<dbReference type="GO" id="GO:0005634">
    <property type="term" value="C:nucleus"/>
    <property type="evidence" value="ECO:0007669"/>
    <property type="project" value="UniProtKB-SubCell"/>
</dbReference>
<evidence type="ECO:0000256" key="5">
    <source>
        <dbReference type="ARBA" id="ARBA00023242"/>
    </source>
</evidence>
<evidence type="ECO:0000256" key="3">
    <source>
        <dbReference type="ARBA" id="ARBA00023015"/>
    </source>
</evidence>
<evidence type="ECO:0000256" key="2">
    <source>
        <dbReference type="ARBA" id="ARBA00008035"/>
    </source>
</evidence>
<evidence type="ECO:0000256" key="1">
    <source>
        <dbReference type="ARBA" id="ARBA00004123"/>
    </source>
</evidence>
<feature type="compositionally biased region" description="Low complexity" evidence="8">
    <location>
        <begin position="330"/>
        <end position="347"/>
    </location>
</feature>
<feature type="region of interest" description="Disordered" evidence="8">
    <location>
        <begin position="498"/>
        <end position="531"/>
    </location>
</feature>
<dbReference type="GO" id="GO:0035267">
    <property type="term" value="C:NuA4 histone acetyltransferase complex"/>
    <property type="evidence" value="ECO:0007669"/>
    <property type="project" value="InterPro"/>
</dbReference>
<evidence type="ECO:0000259" key="9">
    <source>
        <dbReference type="Pfam" id="PF10513"/>
    </source>
</evidence>
<feature type="compositionally biased region" description="Basic residues" evidence="8">
    <location>
        <begin position="318"/>
        <end position="329"/>
    </location>
</feature>
<sequence>MSKVSFRARALDASKPMPVYRACEIPDMKDFAQINRSVPQMPTGMEKEEEAEHHLQRALSAQQVYGSSEALVIPIPEVQDIAERYHVLYPSTYKTTKQYIHIQAFNMDQEIPDYDMDSEDDTWLTEQSKKMEITPLKFEEMMDRLEKGSGQQVVTLREAKLLLKEDDDLTMAVYDYWLNKRLTMQRPLIATVKSEKRDGTTTNNPYVAFRRRTEKMQTRKNRKNDEVSYEKMHKLRRDLQKTLTLLELLKRREKSKKELLQLTIEILEKRNEMEDFSGTALAAAEEEREKHPTFVAPFALNSLGEWVQTFQGEEVPPVRKKRQYRKRKQSQQQQQQQQQQQHQSGRQGASHHFQQQQQQQQHSSGEVDIMDSSDEDLLSPALSQSDHEDENDPDGIFAFKRRKNCHYHQPIQSGLGNWPWYGPEEGGRGDKRFRFSLTSLPSGFMGYARRRIGRGGRVIFDRASTEWDDTLERLDFGHNSHSSLYSDYVMYVRGKKIPHYRPKTPPTDEPGSSPPAGQRSDGAHYSPSYSLHFSHRGGSATDEFDVESFHWHREQLLEMQREQQHKFFTEENSSNDFNTESIVGGSRMVETGFASSGENSNMLARGVSVSKQNRGLTTPTTAPLSLPRFTLDSAGAEFAVRALVESPGGLAIPHLEASTPALVAASPVGSRTSLQQLVTGTSASLLTSCISSLTPSTLSLLSTSAALASKSSGCVTQGSNSSNNNKAGITTSSVILNSTSNGRTVLVSSNQLPLTSTSKLSQHVSDTSSCGSNLVSGAVTRLPLLPSTSGPTISLIHKSPSAPLLPHISLASSASLLSPLVTATPTTTSLLLTQKVNGPSSAATHAKSSGLSTSPAASVLQLNFPACNSTSLLTPATQSSSLLNASSPAVAISSSSLSSSQSVVAITSTSLLSSPSQQRTHSSSSKLLTSGSANALYKLPVSAAPSSNYDILRPNHEEILFNKDTGIPMDVT</sequence>
<gene>
    <name evidence="10" type="ORF">RRG08_017656</name>
</gene>
<dbReference type="PANTHER" id="PTHR14898">
    <property type="entry name" value="ENHANCER OF POLYCOMB"/>
    <property type="match status" value="1"/>
</dbReference>
<evidence type="ECO:0000313" key="10">
    <source>
        <dbReference type="EMBL" id="KAK3766215.1"/>
    </source>
</evidence>
<comment type="subcellular location">
    <subcellularLocation>
        <location evidence="1 6">Nucleus</location>
    </subcellularLocation>
</comment>
<proteinExistence type="inferred from homology"/>
<dbReference type="Pfam" id="PF10513">
    <property type="entry name" value="EPL1"/>
    <property type="match status" value="1"/>
</dbReference>
<evidence type="ECO:0000256" key="4">
    <source>
        <dbReference type="ARBA" id="ARBA00023163"/>
    </source>
</evidence>